<name>A0A0M3IN55_ASCLU</name>
<evidence type="ECO:0000313" key="2">
    <source>
        <dbReference type="Proteomes" id="UP000036681"/>
    </source>
</evidence>
<feature type="signal peptide" evidence="1">
    <location>
        <begin position="1"/>
        <end position="17"/>
    </location>
</feature>
<protein>
    <submittedName>
        <fullName evidence="3">Ovule protein</fullName>
    </submittedName>
</protein>
<dbReference type="AlphaFoldDB" id="A0A0M3IN55"/>
<dbReference type="WBParaSite" id="ALUE_0002018301-mRNA-1">
    <property type="protein sequence ID" value="ALUE_0002018301-mRNA-1"/>
    <property type="gene ID" value="ALUE_0002018301"/>
</dbReference>
<evidence type="ECO:0000256" key="1">
    <source>
        <dbReference type="SAM" id="SignalP"/>
    </source>
</evidence>
<proteinExistence type="predicted"/>
<keyword evidence="1" id="KW-0732">Signal</keyword>
<sequence length="67" mass="7987">LQLWLLCKNLTIFYTQLYLLLEINNNVLNELANYEVNITGRINVKLCTRLHFAIPQGKAFYNLCFWH</sequence>
<feature type="chain" id="PRO_5005657366" evidence="1">
    <location>
        <begin position="18"/>
        <end position="67"/>
    </location>
</feature>
<accession>A0A0M3IN55</accession>
<organism evidence="2 3">
    <name type="scientific">Ascaris lumbricoides</name>
    <name type="common">Giant roundworm</name>
    <dbReference type="NCBI Taxonomy" id="6252"/>
    <lineage>
        <taxon>Eukaryota</taxon>
        <taxon>Metazoa</taxon>
        <taxon>Ecdysozoa</taxon>
        <taxon>Nematoda</taxon>
        <taxon>Chromadorea</taxon>
        <taxon>Rhabditida</taxon>
        <taxon>Spirurina</taxon>
        <taxon>Ascaridomorpha</taxon>
        <taxon>Ascaridoidea</taxon>
        <taxon>Ascarididae</taxon>
        <taxon>Ascaris</taxon>
    </lineage>
</organism>
<dbReference type="Proteomes" id="UP000036681">
    <property type="component" value="Unplaced"/>
</dbReference>
<keyword evidence="2" id="KW-1185">Reference proteome</keyword>
<reference evidence="3" key="1">
    <citation type="submission" date="2017-02" db="UniProtKB">
        <authorList>
            <consortium name="WormBaseParasite"/>
        </authorList>
    </citation>
    <scope>IDENTIFICATION</scope>
</reference>
<evidence type="ECO:0000313" key="3">
    <source>
        <dbReference type="WBParaSite" id="ALUE_0002018301-mRNA-1"/>
    </source>
</evidence>